<dbReference type="Proteomes" id="UP000054481">
    <property type="component" value="Unassembled WGS sequence"/>
</dbReference>
<organism evidence="3 4">
    <name type="scientific">Hirsutella minnesotensis 3608</name>
    <dbReference type="NCBI Taxonomy" id="1043627"/>
    <lineage>
        <taxon>Eukaryota</taxon>
        <taxon>Fungi</taxon>
        <taxon>Dikarya</taxon>
        <taxon>Ascomycota</taxon>
        <taxon>Pezizomycotina</taxon>
        <taxon>Sordariomycetes</taxon>
        <taxon>Hypocreomycetidae</taxon>
        <taxon>Hypocreales</taxon>
        <taxon>Ophiocordycipitaceae</taxon>
        <taxon>Hirsutella</taxon>
    </lineage>
</organism>
<dbReference type="InterPro" id="IPR036291">
    <property type="entry name" value="NAD(P)-bd_dom_sf"/>
</dbReference>
<name>A0A0F7ZYD6_9HYPO</name>
<gene>
    <name evidence="3" type="ORF">HIM_08328</name>
</gene>
<evidence type="ECO:0008006" key="5">
    <source>
        <dbReference type="Google" id="ProtNLM"/>
    </source>
</evidence>
<dbReference type="InterPro" id="IPR002347">
    <property type="entry name" value="SDR_fam"/>
</dbReference>
<accession>A0A0F7ZYD6</accession>
<dbReference type="AlphaFoldDB" id="A0A0F7ZYD6"/>
<dbReference type="Pfam" id="PF00106">
    <property type="entry name" value="adh_short"/>
    <property type="match status" value="1"/>
</dbReference>
<evidence type="ECO:0000313" key="4">
    <source>
        <dbReference type="Proteomes" id="UP000054481"/>
    </source>
</evidence>
<evidence type="ECO:0000256" key="2">
    <source>
        <dbReference type="ARBA" id="ARBA00023002"/>
    </source>
</evidence>
<sequence length="261" mass="28830">MSYPYKCVVVVGATAGIGAAMADRFVHEGAKVVAVGRRQDRLDSFVEKHGSAKASAIRYDVTDRAGMNAFVNGVMTEYPQVDCILLNSGIQAPHALSNPEKVDLDVFHREIDTNFSSIVNLSMTFLPHLLKKQTPTALMVTGTHLSLIPAVTLPAYSASKAALKAFFDCLRRQNHGTQVKFIEILPPMVQTELHDYMGEERGRALGMPVDEFVDQTFEQLSREKEEISIGAIGAVAREPYIALLETRRTMFETLSDVIQSR</sequence>
<proteinExistence type="inferred from homology"/>
<comment type="similarity">
    <text evidence="1">Belongs to the short-chain dehydrogenases/reductases (SDR) family.</text>
</comment>
<reference evidence="3 4" key="1">
    <citation type="journal article" date="2014" name="Genome Biol. Evol.">
        <title>Comparative genomics and transcriptomics analyses reveal divergent lifestyle features of nematode endoparasitic fungus Hirsutella minnesotensis.</title>
        <authorList>
            <person name="Lai Y."/>
            <person name="Liu K."/>
            <person name="Zhang X."/>
            <person name="Zhang X."/>
            <person name="Li K."/>
            <person name="Wang N."/>
            <person name="Shu C."/>
            <person name="Wu Y."/>
            <person name="Wang C."/>
            <person name="Bushley K.E."/>
            <person name="Xiang M."/>
            <person name="Liu X."/>
        </authorList>
    </citation>
    <scope>NUCLEOTIDE SEQUENCE [LARGE SCALE GENOMIC DNA]</scope>
    <source>
        <strain evidence="3 4">3608</strain>
    </source>
</reference>
<protein>
    <recommendedName>
        <fullName evidence="5">Oxidoreductase DltE</fullName>
    </recommendedName>
</protein>
<dbReference type="OrthoDB" id="37659at2759"/>
<dbReference type="PRINTS" id="PR00081">
    <property type="entry name" value="GDHRDH"/>
</dbReference>
<dbReference type="PANTHER" id="PTHR43669">
    <property type="entry name" value="5-KETO-D-GLUCONATE 5-REDUCTASE"/>
    <property type="match status" value="1"/>
</dbReference>
<keyword evidence="4" id="KW-1185">Reference proteome</keyword>
<dbReference type="EMBL" id="KQ030549">
    <property type="protein sequence ID" value="KJZ72287.1"/>
    <property type="molecule type" value="Genomic_DNA"/>
</dbReference>
<dbReference type="PANTHER" id="PTHR43669:SF15">
    <property type="entry name" value="OXIDOREDUCTASE, SHORT-CHAIN DEHYDROGENASE_REDUCTASE FAMILY (AFU_ORTHOLOGUE AFUA_1G01330)"/>
    <property type="match status" value="1"/>
</dbReference>
<keyword evidence="2" id="KW-0560">Oxidoreductase</keyword>
<dbReference type="GO" id="GO:0016491">
    <property type="term" value="F:oxidoreductase activity"/>
    <property type="evidence" value="ECO:0007669"/>
    <property type="project" value="UniProtKB-KW"/>
</dbReference>
<dbReference type="SUPFAM" id="SSF51735">
    <property type="entry name" value="NAD(P)-binding Rossmann-fold domains"/>
    <property type="match status" value="1"/>
</dbReference>
<evidence type="ECO:0000256" key="1">
    <source>
        <dbReference type="ARBA" id="ARBA00006484"/>
    </source>
</evidence>
<dbReference type="Gene3D" id="3.40.50.720">
    <property type="entry name" value="NAD(P)-binding Rossmann-like Domain"/>
    <property type="match status" value="1"/>
</dbReference>
<evidence type="ECO:0000313" key="3">
    <source>
        <dbReference type="EMBL" id="KJZ72287.1"/>
    </source>
</evidence>